<reference evidence="5" key="1">
    <citation type="journal article" date="2019" name="Int. J. Syst. Evol. Microbiol.">
        <title>The Global Catalogue of Microorganisms (GCM) 10K type strain sequencing project: providing services to taxonomists for standard genome sequencing and annotation.</title>
        <authorList>
            <consortium name="The Broad Institute Genomics Platform"/>
            <consortium name="The Broad Institute Genome Sequencing Center for Infectious Disease"/>
            <person name="Wu L."/>
            <person name="Ma J."/>
        </authorList>
    </citation>
    <scope>NUCLEOTIDE SEQUENCE [LARGE SCALE GENOMIC DNA]</scope>
    <source>
        <strain evidence="5">CCUG 48216</strain>
    </source>
</reference>
<dbReference type="InterPro" id="IPR036582">
    <property type="entry name" value="Mao_N_sf"/>
</dbReference>
<dbReference type="EMBL" id="JBHTKZ010000029">
    <property type="protein sequence ID" value="MFD1182640.1"/>
    <property type="molecule type" value="Genomic_DNA"/>
</dbReference>
<protein>
    <submittedName>
        <fullName evidence="4">Stalk domain-containing protein</fullName>
    </submittedName>
</protein>
<dbReference type="PROSITE" id="PS51125">
    <property type="entry name" value="NHL"/>
    <property type="match status" value="1"/>
</dbReference>
<dbReference type="Gene3D" id="2.120.10.30">
    <property type="entry name" value="TolB, C-terminal domain"/>
    <property type="match status" value="3"/>
</dbReference>
<dbReference type="InterPro" id="IPR012854">
    <property type="entry name" value="Cu_amine_oxidase-like_N"/>
</dbReference>
<name>A0ABW3SDR5_9BACL</name>
<proteinExistence type="predicted"/>
<comment type="caution">
    <text evidence="4">The sequence shown here is derived from an EMBL/GenBank/DDBJ whole genome shotgun (WGS) entry which is preliminary data.</text>
</comment>
<gene>
    <name evidence="4" type="ORF">ACFQ2Z_14850</name>
</gene>
<dbReference type="InterPro" id="IPR011042">
    <property type="entry name" value="6-blade_b-propeller_TolB-like"/>
</dbReference>
<feature type="domain" description="Copper amine oxidase-like N-terminal" evidence="3">
    <location>
        <begin position="396"/>
        <end position="450"/>
    </location>
</feature>
<evidence type="ECO:0000259" key="3">
    <source>
        <dbReference type="Pfam" id="PF07833"/>
    </source>
</evidence>
<keyword evidence="5" id="KW-1185">Reference proteome</keyword>
<dbReference type="RefSeq" id="WP_270406113.1">
    <property type="nucleotide sequence ID" value="NZ_JAQDEO010000008.1"/>
</dbReference>
<organism evidence="4 5">
    <name type="scientific">Paenibacillus timonensis</name>
    <dbReference type="NCBI Taxonomy" id="225915"/>
    <lineage>
        <taxon>Bacteria</taxon>
        <taxon>Bacillati</taxon>
        <taxon>Bacillota</taxon>
        <taxon>Bacilli</taxon>
        <taxon>Bacillales</taxon>
        <taxon>Paenibacillaceae</taxon>
        <taxon>Paenibacillus</taxon>
    </lineage>
</organism>
<dbReference type="PANTHER" id="PTHR13833">
    <property type="match status" value="1"/>
</dbReference>
<dbReference type="Pfam" id="PF01436">
    <property type="entry name" value="NHL"/>
    <property type="match status" value="2"/>
</dbReference>
<dbReference type="SUPFAM" id="SSF63825">
    <property type="entry name" value="YWTD domain"/>
    <property type="match status" value="1"/>
</dbReference>
<keyword evidence="1" id="KW-0677">Repeat</keyword>
<evidence type="ECO:0000313" key="4">
    <source>
        <dbReference type="EMBL" id="MFD1182640.1"/>
    </source>
</evidence>
<dbReference type="PANTHER" id="PTHR13833:SF71">
    <property type="entry name" value="NHL DOMAIN-CONTAINING PROTEIN"/>
    <property type="match status" value="1"/>
</dbReference>
<dbReference type="Pfam" id="PF07833">
    <property type="entry name" value="Cu_amine_oxidN1"/>
    <property type="match status" value="1"/>
</dbReference>
<evidence type="ECO:0000256" key="2">
    <source>
        <dbReference type="PROSITE-ProRule" id="PRU00504"/>
    </source>
</evidence>
<dbReference type="SUPFAM" id="SSF63829">
    <property type="entry name" value="Calcium-dependent phosphotriesterase"/>
    <property type="match status" value="1"/>
</dbReference>
<dbReference type="InterPro" id="IPR001258">
    <property type="entry name" value="NHL_repeat"/>
</dbReference>
<sequence>MANRKKPLSARAVLIGVLCLSWLCGGMGNSFAAGRALASASSVGFIEPAGLALDSDGSLLVADAGAHRIWSWDGNSWSARTGSAAAAENGGYWDGPAGQALFERPAFLVSDGKGTVYVSDPDNQVIRKIKNGMVYTFAGTGKAGYRDGAVKEAEFHNPTGLALDGEGNLYVADTLNHVIRRIAPDGSVSTWAGQPGETGGYVDGAGSSARFNEPVGLAWGDDGLYVADSGNQVIRHIRAGGVATYAGLPGQPDRDTGYLGGGYRNGERNQARFNRPTGLAYGEGVLYVADRLNHRIRAITPAGRVVTLDLGQAESLHPSDGGLLEQPAGFLTSSGLEQPYGLVYRSGELYVSDATGGAVRKIQAGPNRLPVLRSGDDLLDSVDLQPAGVQLQVWFDGQLVRFSEAGQPIVRQEQIFLPLRELFEAWGAQVAWRSDREELFLRKGTWQVAFSTRASGVARIGGTFYLESRFLSGALGLLVARDEEFHALVIGSY</sequence>
<feature type="repeat" description="NHL" evidence="2">
    <location>
        <begin position="48"/>
        <end position="75"/>
    </location>
</feature>
<dbReference type="Proteomes" id="UP001597211">
    <property type="component" value="Unassembled WGS sequence"/>
</dbReference>
<evidence type="ECO:0000313" key="5">
    <source>
        <dbReference type="Proteomes" id="UP001597211"/>
    </source>
</evidence>
<dbReference type="SUPFAM" id="SSF55383">
    <property type="entry name" value="Copper amine oxidase, domain N"/>
    <property type="match status" value="1"/>
</dbReference>
<evidence type="ECO:0000256" key="1">
    <source>
        <dbReference type="ARBA" id="ARBA00022737"/>
    </source>
</evidence>
<accession>A0ABW3SDR5</accession>